<dbReference type="Pfam" id="PF13401">
    <property type="entry name" value="AAA_22"/>
    <property type="match status" value="1"/>
</dbReference>
<sequence>MPSVIFDTVLYTAEVINTPSRVAMDLSRARERLTGIAVRPIERKAEAVLEEIRLRDEARRREILEKPGCSPENRPAVDPAYFQTYQFYQARKKDVSDPTSLIVVDEADRLQMNSLEQVRSIFDSGGMILIGMPGIEKRIARFPQLYSRIGFVHEFRPLGSAEVQDLLEQRWAPPGVTLPRAAFTPEVVARLIRMTSGNLRLLTRLLTQIERVLTVNDADVISVEIVEAARDSLVIGQA</sequence>
<evidence type="ECO:0000313" key="2">
    <source>
        <dbReference type="EMBL" id="MBB5061003.1"/>
    </source>
</evidence>
<name>A0A7W7ZJR3_9BACT</name>
<dbReference type="EMBL" id="JACHIP010000025">
    <property type="protein sequence ID" value="MBB5061003.1"/>
    <property type="molecule type" value="Genomic_DNA"/>
</dbReference>
<dbReference type="PANTHER" id="PTHR35894:SF1">
    <property type="entry name" value="PHOSPHORIBULOKINASE _ URIDINE KINASE FAMILY"/>
    <property type="match status" value="1"/>
</dbReference>
<dbReference type="PANTHER" id="PTHR35894">
    <property type="entry name" value="GENERAL SECRETION PATHWAY PROTEIN A-RELATED"/>
    <property type="match status" value="1"/>
</dbReference>
<dbReference type="SUPFAM" id="SSF52540">
    <property type="entry name" value="P-loop containing nucleoside triphosphate hydrolases"/>
    <property type="match status" value="1"/>
</dbReference>
<proteinExistence type="predicted"/>
<dbReference type="AlphaFoldDB" id="A0A7W7ZJR3"/>
<feature type="domain" description="ORC1/DEAH AAA+ ATPase" evidence="1">
    <location>
        <begin position="79"/>
        <end position="138"/>
    </location>
</feature>
<evidence type="ECO:0000259" key="1">
    <source>
        <dbReference type="Pfam" id="PF13401"/>
    </source>
</evidence>
<protein>
    <recommendedName>
        <fullName evidence="1">ORC1/DEAH AAA+ ATPase domain-containing protein</fullName>
    </recommendedName>
</protein>
<dbReference type="GO" id="GO:0016887">
    <property type="term" value="F:ATP hydrolysis activity"/>
    <property type="evidence" value="ECO:0007669"/>
    <property type="project" value="InterPro"/>
</dbReference>
<evidence type="ECO:0000313" key="3">
    <source>
        <dbReference type="Proteomes" id="UP000540989"/>
    </source>
</evidence>
<gene>
    <name evidence="2" type="ORF">HDF16_005739</name>
</gene>
<dbReference type="InterPro" id="IPR049945">
    <property type="entry name" value="AAA_22"/>
</dbReference>
<dbReference type="Proteomes" id="UP000540989">
    <property type="component" value="Unassembled WGS sequence"/>
</dbReference>
<organism evidence="2 3">
    <name type="scientific">Granulicella aggregans</name>
    <dbReference type="NCBI Taxonomy" id="474949"/>
    <lineage>
        <taxon>Bacteria</taxon>
        <taxon>Pseudomonadati</taxon>
        <taxon>Acidobacteriota</taxon>
        <taxon>Terriglobia</taxon>
        <taxon>Terriglobales</taxon>
        <taxon>Acidobacteriaceae</taxon>
        <taxon>Granulicella</taxon>
    </lineage>
</organism>
<comment type="caution">
    <text evidence="2">The sequence shown here is derived from an EMBL/GenBank/DDBJ whole genome shotgun (WGS) entry which is preliminary data.</text>
</comment>
<accession>A0A7W7ZJR3</accession>
<keyword evidence="3" id="KW-1185">Reference proteome</keyword>
<dbReference type="InterPro" id="IPR027417">
    <property type="entry name" value="P-loop_NTPase"/>
</dbReference>
<dbReference type="InterPro" id="IPR052026">
    <property type="entry name" value="ExeA_AAA_ATPase_DNA-bind"/>
</dbReference>
<reference evidence="2 3" key="1">
    <citation type="submission" date="2020-08" db="EMBL/GenBank/DDBJ databases">
        <title>Genomic Encyclopedia of Type Strains, Phase IV (KMG-V): Genome sequencing to study the core and pangenomes of soil and plant-associated prokaryotes.</title>
        <authorList>
            <person name="Whitman W."/>
        </authorList>
    </citation>
    <scope>NUCLEOTIDE SEQUENCE [LARGE SCALE GENOMIC DNA]</scope>
    <source>
        <strain evidence="2 3">M8UP14</strain>
    </source>
</reference>